<keyword evidence="6" id="KW-1185">Reference proteome</keyword>
<evidence type="ECO:0000259" key="4">
    <source>
        <dbReference type="PROSITE" id="PS50240"/>
    </source>
</evidence>
<gene>
    <name evidence="5" type="ORF">EUU25_14605</name>
</gene>
<feature type="signal peptide" evidence="3">
    <location>
        <begin position="1"/>
        <end position="29"/>
    </location>
</feature>
<dbReference type="GO" id="GO:0006508">
    <property type="term" value="P:proteolysis"/>
    <property type="evidence" value="ECO:0007669"/>
    <property type="project" value="UniProtKB-KW"/>
</dbReference>
<dbReference type="GO" id="GO:0005615">
    <property type="term" value="C:extracellular space"/>
    <property type="evidence" value="ECO:0007669"/>
    <property type="project" value="TreeGrafter"/>
</dbReference>
<dbReference type="GO" id="GO:0004252">
    <property type="term" value="F:serine-type endopeptidase activity"/>
    <property type="evidence" value="ECO:0007669"/>
    <property type="project" value="InterPro"/>
</dbReference>
<proteinExistence type="predicted"/>
<dbReference type="SMART" id="SM00020">
    <property type="entry name" value="Tryp_SPc"/>
    <property type="match status" value="1"/>
</dbReference>
<feature type="domain" description="Peptidase S1" evidence="4">
    <location>
        <begin position="316"/>
        <end position="603"/>
    </location>
</feature>
<dbReference type="PROSITE" id="PS00134">
    <property type="entry name" value="TRYPSIN_HIS"/>
    <property type="match status" value="1"/>
</dbReference>
<evidence type="ECO:0000256" key="3">
    <source>
        <dbReference type="SAM" id="SignalP"/>
    </source>
</evidence>
<dbReference type="InterPro" id="IPR050127">
    <property type="entry name" value="Serine_Proteases_S1"/>
</dbReference>
<dbReference type="AlphaFoldDB" id="A0A6I6L796"/>
<dbReference type="PANTHER" id="PTHR24264">
    <property type="entry name" value="TRYPSIN-RELATED"/>
    <property type="match status" value="1"/>
</dbReference>
<dbReference type="Proteomes" id="UP000428803">
    <property type="component" value="Chromosome"/>
</dbReference>
<dbReference type="CDD" id="cd00190">
    <property type="entry name" value="Tryp_SPc"/>
    <property type="match status" value="1"/>
</dbReference>
<evidence type="ECO:0000313" key="6">
    <source>
        <dbReference type="Proteomes" id="UP000428803"/>
    </source>
</evidence>
<dbReference type="InterPro" id="IPR018114">
    <property type="entry name" value="TRYPSIN_HIS"/>
</dbReference>
<evidence type="ECO:0000256" key="2">
    <source>
        <dbReference type="ARBA" id="ARBA00022801"/>
    </source>
</evidence>
<evidence type="ECO:0000256" key="1">
    <source>
        <dbReference type="ARBA" id="ARBA00022670"/>
    </source>
</evidence>
<dbReference type="KEGG" id="slaa:EUU25_14605"/>
<keyword evidence="3" id="KW-0732">Signal</keyword>
<dbReference type="PRINTS" id="PR00722">
    <property type="entry name" value="CHYMOTRYPSIN"/>
</dbReference>
<dbReference type="PROSITE" id="PS50240">
    <property type="entry name" value="TRYPSIN_DOM"/>
    <property type="match status" value="1"/>
</dbReference>
<dbReference type="InterPro" id="IPR043504">
    <property type="entry name" value="Peptidase_S1_PA_chymotrypsin"/>
</dbReference>
<accession>A0A6I6L796</accession>
<dbReference type="InterPro" id="IPR009003">
    <property type="entry name" value="Peptidase_S1_PA"/>
</dbReference>
<reference evidence="6" key="1">
    <citation type="submission" date="2019-01" db="EMBL/GenBank/DDBJ databases">
        <title>Sphingorhabdus lacus sp.nov., isolated from an oligotrophic freshwater lake.</title>
        <authorList>
            <person name="Park M."/>
        </authorList>
    </citation>
    <scope>NUCLEOTIDE SEQUENCE [LARGE SCALE GENOMIC DNA]</scope>
    <source>
        <strain evidence="6">IMCC1753</strain>
    </source>
</reference>
<keyword evidence="1 5" id="KW-0645">Protease</keyword>
<dbReference type="Gene3D" id="2.40.10.10">
    <property type="entry name" value="Trypsin-like serine proteases"/>
    <property type="match status" value="1"/>
</dbReference>
<feature type="chain" id="PRO_5026361713" evidence="3">
    <location>
        <begin position="30"/>
        <end position="615"/>
    </location>
</feature>
<evidence type="ECO:0000313" key="5">
    <source>
        <dbReference type="EMBL" id="QGY81739.1"/>
    </source>
</evidence>
<keyword evidence="2" id="KW-0378">Hydrolase</keyword>
<dbReference type="InterPro" id="IPR001314">
    <property type="entry name" value="Peptidase_S1A"/>
</dbReference>
<dbReference type="SUPFAM" id="SSF50494">
    <property type="entry name" value="Trypsin-like serine proteases"/>
    <property type="match status" value="1"/>
</dbReference>
<protein>
    <submittedName>
        <fullName evidence="5">Serine protease</fullName>
    </submittedName>
</protein>
<name>A0A6I6L796_9SPHN</name>
<organism evidence="5 6">
    <name type="scientific">Sphingorhabdus lacus</name>
    <dbReference type="NCBI Taxonomy" id="392610"/>
    <lineage>
        <taxon>Bacteria</taxon>
        <taxon>Pseudomonadati</taxon>
        <taxon>Pseudomonadota</taxon>
        <taxon>Alphaproteobacteria</taxon>
        <taxon>Sphingomonadales</taxon>
        <taxon>Sphingomonadaceae</taxon>
        <taxon>Sphingorhabdus</taxon>
    </lineage>
</organism>
<dbReference type="PANTHER" id="PTHR24264:SF54">
    <property type="entry name" value="PEPTIDASE S1 DOMAIN-CONTAINING PROTEIN"/>
    <property type="match status" value="1"/>
</dbReference>
<dbReference type="Pfam" id="PF00089">
    <property type="entry name" value="Trypsin"/>
    <property type="match status" value="1"/>
</dbReference>
<dbReference type="InterPro" id="IPR001254">
    <property type="entry name" value="Trypsin_dom"/>
</dbReference>
<sequence length="615" mass="66444">MARIWVAARAFLPLLCAVAAMLLPQTLFGAQTPSMENRNGCLVGVSCAAQSPAKSISEPPAPGAPLTLAIADSLADDRAMIEAILAMNPNVRVSPTKEDADYLIARYPDFPDILILIRNEELFGGNLDRPPLFDSSDEGIAKMYDLFATAGFPVGYRLPLVAGSISDASLADQLNLELGQIIMARRLLFLRGKSQQDVGYEIVRDDCRGVEPSKICVPSQTLLIHNKSSLPQYVAIGHVDPHNMSFYLSQNLPKQFSLNPGESRTFPYVEDGQYTVIISANEPIDLDIVEISKRTAPDLPRAWNISVIQPPIGTATYGGGGGVVISLFAAPWQAQLYSTDSGTPASLRANATLGKVAWAQYEKRHRCGGSVIGLDDNKRYIVLTAAHCVAGEPFAGPVLRQNALKFRRVRLGTLDLTKGGTTYAIDSIVVHKGYVAGGHDNDIAILRIRPDSSTLSQNAKSVRPIAVATSQPTATTRVKWYGWGFMEATEGIVTRITSNNVVQRNPSQLHEGRMQLIDQKTCSKRGGYGKVTDFMLCAVTPLKSRVEVFTCQGDSGGPIVATQNGKTMQVGIVSWAVGCGAKGKPSVSVNVARYQSWIKEAKTKFVSGKSVEYSK</sequence>
<dbReference type="EMBL" id="CP035733">
    <property type="protein sequence ID" value="QGY81739.1"/>
    <property type="molecule type" value="Genomic_DNA"/>
</dbReference>